<sequence length="453" mass="49679">MERLLICNAQIVNEGCIIEGDVLIEQGRISAIGSVSATGLKNSQIIDAAGKFLLPGMIDNYVHFREPGRTLIADMASESSAAVAGGVTSFLDSPDLVSGTRTLQALEDKKQRAQGRSSANFGFYLGAARDNLELIKTLDPRLACGVNVYLGCNIENDARLLDDMESVECVFRDSSLIVAAHCEDMPTILENEESYRSIYADRVPLEFHPTIRSEAACVISTELALGLAKQYETRLHLMHVSTAAQVELLSDAVLSEKRITAEVCPQHLHFSEEDYATYGALIKYDPAIKTAEDRAGLIQGLLDGHLDVVGSGHAPHSLEQKQNRSYFEIPSGIPMVQYTLLTLLENYHDGIFPMELIAQKTSHAPADIFNIHQRGYIREGYWADLVLVDVSKGGVATHSSSLSRCGWTPFDGYKFRSTIAATIVNGQLVWSDGRFQGIRPAGIALEYDREPMP</sequence>
<dbReference type="NCBIfam" id="NF006688">
    <property type="entry name" value="PRK09236.1"/>
    <property type="match status" value="1"/>
</dbReference>
<protein>
    <submittedName>
        <fullName evidence="2">Dihydroorotase (EC)</fullName>
        <ecNumber evidence="2">3.5.2.3</ecNumber>
    </submittedName>
</protein>
<dbReference type="Gene3D" id="3.20.20.140">
    <property type="entry name" value="Metal-dependent hydrolases"/>
    <property type="match status" value="1"/>
</dbReference>
<keyword evidence="2" id="KW-0378">Hydrolase</keyword>
<dbReference type="Gene3D" id="2.30.40.10">
    <property type="entry name" value="Urease, subunit C, domain 1"/>
    <property type="match status" value="1"/>
</dbReference>
<gene>
    <name evidence="2" type="ORF">HELGO_WM35942</name>
</gene>
<dbReference type="Pfam" id="PF01979">
    <property type="entry name" value="Amidohydro_1"/>
    <property type="match status" value="1"/>
</dbReference>
<evidence type="ECO:0000313" key="2">
    <source>
        <dbReference type="EMBL" id="CAA6809744.1"/>
    </source>
</evidence>
<dbReference type="EMBL" id="CACVAV010000153">
    <property type="protein sequence ID" value="CAA6809744.1"/>
    <property type="molecule type" value="Genomic_DNA"/>
</dbReference>
<proteinExistence type="predicted"/>
<dbReference type="GO" id="GO:0006145">
    <property type="term" value="P:purine nucleobase catabolic process"/>
    <property type="evidence" value="ECO:0007669"/>
    <property type="project" value="TreeGrafter"/>
</dbReference>
<dbReference type="PANTHER" id="PTHR43668:SF4">
    <property type="entry name" value="ALLANTOINASE"/>
    <property type="match status" value="1"/>
</dbReference>
<feature type="domain" description="Amidohydrolase-related" evidence="1">
    <location>
        <begin position="52"/>
        <end position="429"/>
    </location>
</feature>
<dbReference type="GO" id="GO:0004151">
    <property type="term" value="F:dihydroorotase activity"/>
    <property type="evidence" value="ECO:0007669"/>
    <property type="project" value="UniProtKB-EC"/>
</dbReference>
<dbReference type="SUPFAM" id="SSF51338">
    <property type="entry name" value="Composite domain of metallo-dependent hydrolases"/>
    <property type="match status" value="1"/>
</dbReference>
<evidence type="ECO:0000259" key="1">
    <source>
        <dbReference type="Pfam" id="PF01979"/>
    </source>
</evidence>
<dbReference type="SUPFAM" id="SSF51556">
    <property type="entry name" value="Metallo-dependent hydrolases"/>
    <property type="match status" value="1"/>
</dbReference>
<dbReference type="GO" id="GO:0004038">
    <property type="term" value="F:allantoinase activity"/>
    <property type="evidence" value="ECO:0007669"/>
    <property type="project" value="TreeGrafter"/>
</dbReference>
<accession>A0A6S6SUE2</accession>
<reference evidence="2" key="1">
    <citation type="submission" date="2020-01" db="EMBL/GenBank/DDBJ databases">
        <authorList>
            <person name="Meier V. D."/>
            <person name="Meier V D."/>
        </authorList>
    </citation>
    <scope>NUCLEOTIDE SEQUENCE</scope>
    <source>
        <strain evidence="2">HLG_WM_MAG_08</strain>
    </source>
</reference>
<dbReference type="InterPro" id="IPR050138">
    <property type="entry name" value="DHOase/Allantoinase_Hydrolase"/>
</dbReference>
<dbReference type="AlphaFoldDB" id="A0A6S6SUE2"/>
<dbReference type="InterPro" id="IPR032466">
    <property type="entry name" value="Metal_Hydrolase"/>
</dbReference>
<dbReference type="GO" id="GO:0005737">
    <property type="term" value="C:cytoplasm"/>
    <property type="evidence" value="ECO:0007669"/>
    <property type="project" value="TreeGrafter"/>
</dbReference>
<organism evidence="2">
    <name type="scientific">uncultured Thiotrichaceae bacterium</name>
    <dbReference type="NCBI Taxonomy" id="298394"/>
    <lineage>
        <taxon>Bacteria</taxon>
        <taxon>Pseudomonadati</taxon>
        <taxon>Pseudomonadota</taxon>
        <taxon>Gammaproteobacteria</taxon>
        <taxon>Thiotrichales</taxon>
        <taxon>Thiotrichaceae</taxon>
        <taxon>environmental samples</taxon>
    </lineage>
</organism>
<dbReference type="InterPro" id="IPR011059">
    <property type="entry name" value="Metal-dep_hydrolase_composite"/>
</dbReference>
<name>A0A6S6SUE2_9GAMM</name>
<dbReference type="EC" id="3.5.2.3" evidence="2"/>
<dbReference type="PANTHER" id="PTHR43668">
    <property type="entry name" value="ALLANTOINASE"/>
    <property type="match status" value="1"/>
</dbReference>
<dbReference type="InterPro" id="IPR006680">
    <property type="entry name" value="Amidohydro-rel"/>
</dbReference>